<dbReference type="EMBL" id="AECT01000063">
    <property type="protein sequence ID" value="EFU21475.1"/>
    <property type="molecule type" value="Genomic_DNA"/>
</dbReference>
<dbReference type="Proteomes" id="UP000002973">
    <property type="component" value="Unassembled WGS sequence"/>
</dbReference>
<comment type="similarity">
    <text evidence="2">Belongs to the bacterial solute-binding protein 8 family.</text>
</comment>
<evidence type="ECO:0000256" key="1">
    <source>
        <dbReference type="ARBA" id="ARBA00004196"/>
    </source>
</evidence>
<dbReference type="Gene3D" id="3.40.50.1980">
    <property type="entry name" value="Nitrogenase molybdenum iron protein domain"/>
    <property type="match status" value="2"/>
</dbReference>
<feature type="signal peptide" evidence="5">
    <location>
        <begin position="1"/>
        <end position="35"/>
    </location>
</feature>
<name>E6J437_STRAP</name>
<dbReference type="InterPro" id="IPR002491">
    <property type="entry name" value="ABC_transptr_periplasmic_BD"/>
</dbReference>
<dbReference type="eggNOG" id="COG4607">
    <property type="taxonomic scope" value="Bacteria"/>
</dbReference>
<dbReference type="PANTHER" id="PTHR30532">
    <property type="entry name" value="IRON III DICITRATE-BINDING PERIPLASMIC PROTEIN"/>
    <property type="match status" value="1"/>
</dbReference>
<evidence type="ECO:0000256" key="2">
    <source>
        <dbReference type="ARBA" id="ARBA00008814"/>
    </source>
</evidence>
<reference evidence="7 8" key="1">
    <citation type="submission" date="2010-11" db="EMBL/GenBank/DDBJ databases">
        <authorList>
            <person name="Weinstock G."/>
            <person name="Sodergren E."/>
            <person name="Clifton S."/>
            <person name="Fulton L."/>
            <person name="Fulton B."/>
            <person name="Courtney L."/>
            <person name="Fronick C."/>
            <person name="Harrison M."/>
            <person name="Strong C."/>
            <person name="Farmer C."/>
            <person name="Delahaunty K."/>
            <person name="Markovic C."/>
            <person name="Hall O."/>
            <person name="Minx P."/>
            <person name="Tomlinson C."/>
            <person name="Mitreva M."/>
            <person name="Hou S."/>
            <person name="Chen J."/>
            <person name="Wollam A."/>
            <person name="Pepin K.H."/>
            <person name="Johnson M."/>
            <person name="Bhonagiri V."/>
            <person name="Zhang X."/>
            <person name="Suruliraj S."/>
            <person name="Warren W."/>
            <person name="Chinwalla A."/>
            <person name="Mardis E.R."/>
            <person name="Wilson R.K."/>
        </authorList>
    </citation>
    <scope>NUCLEOTIDE SEQUENCE [LARGE SCALE GENOMIC DNA]</scope>
    <source>
        <strain evidence="7 8">F0211</strain>
    </source>
</reference>
<evidence type="ECO:0000256" key="4">
    <source>
        <dbReference type="ARBA" id="ARBA00022729"/>
    </source>
</evidence>
<dbReference type="AlphaFoldDB" id="E6J437"/>
<evidence type="ECO:0000256" key="3">
    <source>
        <dbReference type="ARBA" id="ARBA00022448"/>
    </source>
</evidence>
<dbReference type="Pfam" id="PF01497">
    <property type="entry name" value="Peripla_BP_2"/>
    <property type="match status" value="1"/>
</dbReference>
<protein>
    <submittedName>
        <fullName evidence="7">Periplasmic binding protein</fullName>
    </submittedName>
</protein>
<accession>E6J437</accession>
<dbReference type="PROSITE" id="PS50983">
    <property type="entry name" value="FE_B12_PBP"/>
    <property type="match status" value="1"/>
</dbReference>
<dbReference type="InterPro" id="IPR033870">
    <property type="entry name" value="FatB"/>
</dbReference>
<proteinExistence type="inferred from homology"/>
<sequence length="337" mass="36357">MYLPININFGGILMKKNTKTLLLSLFAAVAVVLLAACSDNKQSNSKTTNSSSASSEVTIKTANGDVKVPTNPKKIVTLDLGAADTIRALGKESSIVGMPKKTLPTYLKNLPSSIKNVGNMKEPDMEAIAALKPDLIIASGRTAQYVKKLKEIAPTVLFQTDNKDYWGSTKKNILSLASIFGEDGTKKAKSELATLDKEIQSVASANEKSSKKSLTLMLNEGAMSVFGAKSRFSFLYSTLKFKPTDAKIKESRHGQEVSFESIKQINPDIIFVLNRTLAIGGDNSANKDLLNNSLIQETNAAKNKTIVNLTSDLWYLSGGGLESTKLMIEDVKNVAGK</sequence>
<dbReference type="GO" id="GO:1901678">
    <property type="term" value="P:iron coordination entity transport"/>
    <property type="evidence" value="ECO:0007669"/>
    <property type="project" value="UniProtKB-ARBA"/>
</dbReference>
<comment type="subcellular location">
    <subcellularLocation>
        <location evidence="1">Cell envelope</location>
    </subcellularLocation>
</comment>
<gene>
    <name evidence="7" type="ORF">HMPREF0813_02040</name>
</gene>
<evidence type="ECO:0000313" key="8">
    <source>
        <dbReference type="Proteomes" id="UP000002973"/>
    </source>
</evidence>
<evidence type="ECO:0000256" key="5">
    <source>
        <dbReference type="SAM" id="SignalP"/>
    </source>
</evidence>
<evidence type="ECO:0000259" key="6">
    <source>
        <dbReference type="PROSITE" id="PS50983"/>
    </source>
</evidence>
<dbReference type="CDD" id="cd01140">
    <property type="entry name" value="FatB"/>
    <property type="match status" value="1"/>
</dbReference>
<keyword evidence="3" id="KW-0813">Transport</keyword>
<dbReference type="PANTHER" id="PTHR30532:SF28">
    <property type="entry name" value="PETROBACTIN-BINDING PROTEIN YCLQ"/>
    <property type="match status" value="1"/>
</dbReference>
<keyword evidence="4 5" id="KW-0732">Signal</keyword>
<dbReference type="SUPFAM" id="SSF53807">
    <property type="entry name" value="Helical backbone' metal receptor"/>
    <property type="match status" value="1"/>
</dbReference>
<dbReference type="GO" id="GO:0030288">
    <property type="term" value="C:outer membrane-bounded periplasmic space"/>
    <property type="evidence" value="ECO:0007669"/>
    <property type="project" value="TreeGrafter"/>
</dbReference>
<evidence type="ECO:0000313" key="7">
    <source>
        <dbReference type="EMBL" id="EFU21475.1"/>
    </source>
</evidence>
<feature type="chain" id="PRO_5038585332" evidence="5">
    <location>
        <begin position="36"/>
        <end position="337"/>
    </location>
</feature>
<dbReference type="InterPro" id="IPR051313">
    <property type="entry name" value="Bact_iron-sidero_bind"/>
</dbReference>
<feature type="domain" description="Fe/B12 periplasmic-binding" evidence="6">
    <location>
        <begin position="74"/>
        <end position="337"/>
    </location>
</feature>
<organism evidence="7 8">
    <name type="scientific">Streptococcus anginosus F0211</name>
    <dbReference type="NCBI Taxonomy" id="706437"/>
    <lineage>
        <taxon>Bacteria</taxon>
        <taxon>Bacillati</taxon>
        <taxon>Bacillota</taxon>
        <taxon>Bacilli</taxon>
        <taxon>Lactobacillales</taxon>
        <taxon>Streptococcaceae</taxon>
        <taxon>Streptococcus</taxon>
        <taxon>Streptococcus anginosus group</taxon>
    </lineage>
</organism>
<comment type="caution">
    <text evidence="7">The sequence shown here is derived from an EMBL/GenBank/DDBJ whole genome shotgun (WGS) entry which is preliminary data.</text>
</comment>